<feature type="compositionally biased region" description="Basic and acidic residues" evidence="1">
    <location>
        <begin position="193"/>
        <end position="209"/>
    </location>
</feature>
<evidence type="ECO:0000256" key="1">
    <source>
        <dbReference type="SAM" id="MobiDB-lite"/>
    </source>
</evidence>
<evidence type="ECO:0000259" key="3">
    <source>
        <dbReference type="SMART" id="SM01083"/>
    </source>
</evidence>
<evidence type="ECO:0000256" key="2">
    <source>
        <dbReference type="SAM" id="Phobius"/>
    </source>
</evidence>
<dbReference type="AlphaFoldDB" id="A0A7J6YCC5"/>
<gene>
    <name evidence="4" type="ORF">ECC02_002818</name>
</gene>
<reference evidence="4 5" key="1">
    <citation type="journal article" date="2019" name="Genome Biol. Evol.">
        <title>Nanopore Sequencing Significantly Improves Genome Assembly of the Protozoan Parasite Trypanosoma cruzi.</title>
        <authorList>
            <person name="Diaz-Viraque F."/>
            <person name="Pita S."/>
            <person name="Greif G."/>
            <person name="de Souza R.C.M."/>
            <person name="Iraola G."/>
            <person name="Robello C."/>
        </authorList>
    </citation>
    <scope>NUCLEOTIDE SEQUENCE [LARGE SCALE GENOMIC DNA]</scope>
    <source>
        <strain evidence="4 5">Berenice</strain>
    </source>
</reference>
<dbReference type="EMBL" id="JABDHM010000014">
    <property type="protein sequence ID" value="KAF5224232.1"/>
    <property type="molecule type" value="Genomic_DNA"/>
</dbReference>
<dbReference type="Proteomes" id="UP000583944">
    <property type="component" value="Unassembled WGS sequence"/>
</dbReference>
<sequence length="317" mass="36420">MFFVFFFFFFYLSIIVAVVAGILVFFFFFFFLSLLHFRCFFFLLLTVIHKVFFFVFYYYLFIFFFFVCVGVWYGGKMYAAHKKDINRHKSFHPLTYRNLSKVEQRQQEEEAKKKSAKERKEELRHDQEQRRYDDLILAASADSVSGQLAKFRQVENIFAAEGKKANASSSAPSVKDELASIASPLVRSGALAFKKEDTEHDGDEKTEGRKRGREVAVGLPVGGDGSAVDGPREGKKTVTGFISTSNAAQLRKELDKLQKERHDPLRRIEQFQNHTVAAEAKRRELGTGAALVSNSVDTEKDAIRSRIQELIQMKRQK</sequence>
<evidence type="ECO:0000313" key="4">
    <source>
        <dbReference type="EMBL" id="KAF5224232.1"/>
    </source>
</evidence>
<dbReference type="VEuPathDB" id="TriTrypDB:ECC02_002818"/>
<proteinExistence type="predicted"/>
<keyword evidence="2" id="KW-0472">Membrane</keyword>
<organism evidence="4 5">
    <name type="scientific">Trypanosoma cruzi</name>
    <dbReference type="NCBI Taxonomy" id="5693"/>
    <lineage>
        <taxon>Eukaryota</taxon>
        <taxon>Discoba</taxon>
        <taxon>Euglenozoa</taxon>
        <taxon>Kinetoplastea</taxon>
        <taxon>Metakinetoplastina</taxon>
        <taxon>Trypanosomatida</taxon>
        <taxon>Trypanosomatidae</taxon>
        <taxon>Trypanosoma</taxon>
        <taxon>Schizotrypanum</taxon>
    </lineage>
</organism>
<name>A0A7J6YCC5_TRYCR</name>
<feature type="region of interest" description="Disordered" evidence="1">
    <location>
        <begin position="102"/>
        <end position="127"/>
    </location>
</feature>
<evidence type="ECO:0000313" key="5">
    <source>
        <dbReference type="Proteomes" id="UP000583944"/>
    </source>
</evidence>
<feature type="transmembrane region" description="Helical" evidence="2">
    <location>
        <begin position="51"/>
        <end position="73"/>
    </location>
</feature>
<dbReference type="SMART" id="SM01083">
    <property type="entry name" value="Cir_N"/>
    <property type="match status" value="1"/>
</dbReference>
<comment type="caution">
    <text evidence="4">The sequence shown here is derived from an EMBL/GenBank/DDBJ whole genome shotgun (WGS) entry which is preliminary data.</text>
</comment>
<keyword evidence="2" id="KW-0812">Transmembrane</keyword>
<feature type="region of interest" description="Disordered" evidence="1">
    <location>
        <begin position="192"/>
        <end position="212"/>
    </location>
</feature>
<keyword evidence="2" id="KW-1133">Transmembrane helix</keyword>
<feature type="transmembrane region" description="Helical" evidence="2">
    <location>
        <begin position="7"/>
        <end position="31"/>
    </location>
</feature>
<feature type="domain" description="CBF1-interacting co-repressor CIR N-terminal" evidence="3">
    <location>
        <begin position="90"/>
        <end position="126"/>
    </location>
</feature>
<protein>
    <recommendedName>
        <fullName evidence="3">CBF1-interacting co-repressor CIR N-terminal domain-containing protein</fullName>
    </recommendedName>
</protein>
<accession>A0A7J6YCC5</accession>
<dbReference type="InterPro" id="IPR019339">
    <property type="entry name" value="CIR_N_dom"/>
</dbReference>
<dbReference type="VEuPathDB" id="TriTrypDB:BCY84_14615"/>